<dbReference type="InterPro" id="IPR003439">
    <property type="entry name" value="ABC_transporter-like_ATP-bd"/>
</dbReference>
<dbReference type="InterPro" id="IPR027417">
    <property type="entry name" value="P-loop_NTPase"/>
</dbReference>
<keyword evidence="3" id="KW-1003">Cell membrane</keyword>
<dbReference type="InterPro" id="IPR003593">
    <property type="entry name" value="AAA+_ATPase"/>
</dbReference>
<evidence type="ECO:0000256" key="2">
    <source>
        <dbReference type="ARBA" id="ARBA00022448"/>
    </source>
</evidence>
<dbReference type="Proteomes" id="UP000662939">
    <property type="component" value="Chromosome"/>
</dbReference>
<dbReference type="AlphaFoldDB" id="A0A895XZ82"/>
<dbReference type="Pfam" id="PF13732">
    <property type="entry name" value="DrrA1-3_C"/>
    <property type="match status" value="1"/>
</dbReference>
<dbReference type="GO" id="GO:1900753">
    <property type="term" value="P:doxorubicin transport"/>
    <property type="evidence" value="ECO:0007669"/>
    <property type="project" value="InterPro"/>
</dbReference>
<dbReference type="GO" id="GO:0005524">
    <property type="term" value="F:ATP binding"/>
    <property type="evidence" value="ECO:0007669"/>
    <property type="project" value="UniProtKB-KW"/>
</dbReference>
<comment type="similarity">
    <text evidence="9">Belongs to the ABC transporter superfamily. Drug exporter-1 (DrugE1) (TC 3.A.1.105) family.</text>
</comment>
<dbReference type="InterPro" id="IPR025302">
    <property type="entry name" value="DrrA1/2-like_C"/>
</dbReference>
<sequence>MVNQHSNLAIEVSGLRKKYGQQHVLRGIDFSVEPGAIFGMLGPNGAGKTTTVKILSTLASPDSGRIRVAGADPVSNPKAVRSAIGVTGQFSAIDDLLTGEENLRLMADLHHLDRSTARTRISDLLERFDLTSAAKKKPSSYSGGMRRRLDVAMGLMGSPQIIFLDEPTTGVDPRGRKTMWDIVRNLAEDGITVFLTTQYLEEADELADHIALLDDGHIVAEGTPEELKASIPGGHIELRFNTQSDLTIAENTLRGSERFDSEIALRVSGGNDITHLRGILQKLDEASVPVANLSIHSPDLDDVFLELTSQPNQTKRALA</sequence>
<dbReference type="PANTHER" id="PTHR42711:SF19">
    <property type="entry name" value="DOXORUBICIN RESISTANCE ATP-BINDING PROTEIN DRRA"/>
    <property type="match status" value="1"/>
</dbReference>
<name>A0A895XZ82_9ACTN</name>
<dbReference type="PROSITE" id="PS50893">
    <property type="entry name" value="ABC_TRANSPORTER_2"/>
    <property type="match status" value="1"/>
</dbReference>
<dbReference type="EMBL" id="CP070496">
    <property type="protein sequence ID" value="QSB06898.1"/>
    <property type="molecule type" value="Genomic_DNA"/>
</dbReference>
<dbReference type="Gene3D" id="3.40.50.300">
    <property type="entry name" value="P-loop containing nucleotide triphosphate hydrolases"/>
    <property type="match status" value="1"/>
</dbReference>
<dbReference type="SMART" id="SM00382">
    <property type="entry name" value="AAA"/>
    <property type="match status" value="1"/>
</dbReference>
<evidence type="ECO:0000313" key="12">
    <source>
        <dbReference type="Proteomes" id="UP000662939"/>
    </source>
</evidence>
<keyword evidence="7" id="KW-0472">Membrane</keyword>
<evidence type="ECO:0000256" key="9">
    <source>
        <dbReference type="ARBA" id="ARBA00049985"/>
    </source>
</evidence>
<keyword evidence="2" id="KW-0813">Transport</keyword>
<keyword evidence="4" id="KW-0547">Nucleotide-binding</keyword>
<dbReference type="PROSITE" id="PS00211">
    <property type="entry name" value="ABC_TRANSPORTER_1"/>
    <property type="match status" value="1"/>
</dbReference>
<dbReference type="InterPro" id="IPR005894">
    <property type="entry name" value="DrrA"/>
</dbReference>
<feature type="domain" description="ABC transporter" evidence="10">
    <location>
        <begin position="10"/>
        <end position="240"/>
    </location>
</feature>
<dbReference type="SUPFAM" id="SSF52540">
    <property type="entry name" value="P-loop containing nucleoside triphosphate hydrolases"/>
    <property type="match status" value="1"/>
</dbReference>
<accession>A0A895XZ82</accession>
<keyword evidence="8" id="KW-0046">Antibiotic resistance</keyword>
<evidence type="ECO:0000256" key="6">
    <source>
        <dbReference type="ARBA" id="ARBA00022967"/>
    </source>
</evidence>
<evidence type="ECO:0000256" key="4">
    <source>
        <dbReference type="ARBA" id="ARBA00022741"/>
    </source>
</evidence>
<evidence type="ECO:0000256" key="5">
    <source>
        <dbReference type="ARBA" id="ARBA00022840"/>
    </source>
</evidence>
<keyword evidence="5 11" id="KW-0067">ATP-binding</keyword>
<keyword evidence="12" id="KW-1185">Reference proteome</keyword>
<dbReference type="RefSeq" id="WP_213172905.1">
    <property type="nucleotide sequence ID" value="NZ_CP070496.1"/>
</dbReference>
<dbReference type="PANTHER" id="PTHR42711">
    <property type="entry name" value="ABC TRANSPORTER ATP-BINDING PROTEIN"/>
    <property type="match status" value="1"/>
</dbReference>
<dbReference type="InterPro" id="IPR050763">
    <property type="entry name" value="ABC_transporter_ATP-binding"/>
</dbReference>
<dbReference type="GO" id="GO:0046677">
    <property type="term" value="P:response to antibiotic"/>
    <property type="evidence" value="ECO:0007669"/>
    <property type="project" value="UniProtKB-KW"/>
</dbReference>
<evidence type="ECO:0000256" key="1">
    <source>
        <dbReference type="ARBA" id="ARBA00004413"/>
    </source>
</evidence>
<dbReference type="FunFam" id="3.40.50.300:FF:000589">
    <property type="entry name" value="ABC transporter, ATP-binding subunit"/>
    <property type="match status" value="1"/>
</dbReference>
<gene>
    <name evidence="11" type="ORF">JQS30_00850</name>
</gene>
<dbReference type="GO" id="GO:0005886">
    <property type="term" value="C:plasma membrane"/>
    <property type="evidence" value="ECO:0007669"/>
    <property type="project" value="UniProtKB-SubCell"/>
</dbReference>
<comment type="subcellular location">
    <subcellularLocation>
        <location evidence="1">Cell membrane</location>
        <topology evidence="1">Peripheral membrane protein</topology>
        <orientation evidence="1">Cytoplasmic side</orientation>
    </subcellularLocation>
</comment>
<dbReference type="GO" id="GO:0043215">
    <property type="term" value="P:daunorubicin transport"/>
    <property type="evidence" value="ECO:0007669"/>
    <property type="project" value="InterPro"/>
</dbReference>
<keyword evidence="6" id="KW-1278">Translocase</keyword>
<dbReference type="Pfam" id="PF00005">
    <property type="entry name" value="ABC_tran"/>
    <property type="match status" value="1"/>
</dbReference>
<proteinExistence type="inferred from homology"/>
<evidence type="ECO:0000256" key="8">
    <source>
        <dbReference type="ARBA" id="ARBA00023251"/>
    </source>
</evidence>
<evidence type="ECO:0000259" key="10">
    <source>
        <dbReference type="PROSITE" id="PS50893"/>
    </source>
</evidence>
<evidence type="ECO:0000256" key="7">
    <source>
        <dbReference type="ARBA" id="ARBA00023136"/>
    </source>
</evidence>
<dbReference type="GO" id="GO:0016887">
    <property type="term" value="F:ATP hydrolysis activity"/>
    <property type="evidence" value="ECO:0007669"/>
    <property type="project" value="InterPro"/>
</dbReference>
<dbReference type="KEGG" id="nav:JQS30_00850"/>
<evidence type="ECO:0000313" key="11">
    <source>
        <dbReference type="EMBL" id="QSB06898.1"/>
    </source>
</evidence>
<dbReference type="InterPro" id="IPR017871">
    <property type="entry name" value="ABC_transporter-like_CS"/>
</dbReference>
<reference evidence="11" key="1">
    <citation type="submission" date="2021-02" db="EMBL/GenBank/DDBJ databases">
        <title>Natronoglycomyces albus gen. nov., sp. nov, a haloalkaliphilic actinobacterium from a soda solonchak soil.</title>
        <authorList>
            <person name="Sorokin D.Y."/>
            <person name="Khijniak T.V."/>
            <person name="Zakharycheva A.P."/>
            <person name="Boueva O.V."/>
            <person name="Ariskina E.V."/>
            <person name="Hahnke R.L."/>
            <person name="Bunk B."/>
            <person name="Sproer C."/>
            <person name="Schumann P."/>
            <person name="Evtushenko L.I."/>
            <person name="Kublanov I.V."/>
        </authorList>
    </citation>
    <scope>NUCLEOTIDE SEQUENCE</scope>
    <source>
        <strain evidence="11">DSM 106290</strain>
    </source>
</reference>
<dbReference type="NCBIfam" id="TIGR01188">
    <property type="entry name" value="drrA"/>
    <property type="match status" value="1"/>
</dbReference>
<evidence type="ECO:0000256" key="3">
    <source>
        <dbReference type="ARBA" id="ARBA00022475"/>
    </source>
</evidence>
<protein>
    <submittedName>
        <fullName evidence="11">ATP-binding cassette domain-containing protein</fullName>
    </submittedName>
</protein>
<organism evidence="11 12">
    <name type="scientific">Natronoglycomyces albus</name>
    <dbReference type="NCBI Taxonomy" id="2811108"/>
    <lineage>
        <taxon>Bacteria</taxon>
        <taxon>Bacillati</taxon>
        <taxon>Actinomycetota</taxon>
        <taxon>Actinomycetes</taxon>
        <taxon>Glycomycetales</taxon>
        <taxon>Glycomycetaceae</taxon>
        <taxon>Natronoglycomyces</taxon>
    </lineage>
</organism>